<sequence>MAFGINRIDVERWKRELEQGHITFLTHYWYDERFPHCRTVTKAGCIHVDKLIEWGDQYGLRPDWIDMRNPSRPHYDLLGDKQLFILKQEGLHHHIRKFHLE</sequence>
<comment type="caution">
    <text evidence="1">The sequence shown here is derived from an EMBL/GenBank/DDBJ whole genome shotgun (WGS) entry which is preliminary data.</text>
</comment>
<organism evidence="1 2">
    <name type="scientific">Domibacillus antri</name>
    <dbReference type="NCBI Taxonomy" id="1714264"/>
    <lineage>
        <taxon>Bacteria</taxon>
        <taxon>Bacillati</taxon>
        <taxon>Bacillota</taxon>
        <taxon>Bacilli</taxon>
        <taxon>Bacillales</taxon>
        <taxon>Bacillaceae</taxon>
        <taxon>Domibacillus</taxon>
    </lineage>
</organism>
<proteinExistence type="predicted"/>
<evidence type="ECO:0000313" key="2">
    <source>
        <dbReference type="Proteomes" id="UP000185568"/>
    </source>
</evidence>
<dbReference type="Proteomes" id="UP000185568">
    <property type="component" value="Unassembled WGS sequence"/>
</dbReference>
<accession>A0A1Q8Q2N2</accession>
<dbReference type="AlphaFoldDB" id="A0A1Q8Q2N2"/>
<gene>
    <name evidence="1" type="ORF">BTO30_13915</name>
</gene>
<evidence type="ECO:0000313" key="1">
    <source>
        <dbReference type="EMBL" id="OLN21577.1"/>
    </source>
</evidence>
<name>A0A1Q8Q2N2_9BACI</name>
<dbReference type="EMBL" id="MSDU01000038">
    <property type="protein sequence ID" value="OLN21577.1"/>
    <property type="molecule type" value="Genomic_DNA"/>
</dbReference>
<evidence type="ECO:0008006" key="3">
    <source>
        <dbReference type="Google" id="ProtNLM"/>
    </source>
</evidence>
<dbReference type="STRING" id="1714264.BTO30_13915"/>
<reference evidence="1 2" key="1">
    <citation type="submission" date="2016-12" db="EMBL/GenBank/DDBJ databases">
        <title>Domibacillus antri genome sequencing.</title>
        <authorList>
            <person name="Verma A."/>
            <person name="Krishnamurthi S."/>
        </authorList>
    </citation>
    <scope>NUCLEOTIDE SEQUENCE [LARGE SCALE GENOMIC DNA]</scope>
    <source>
        <strain evidence="1 2">XD80</strain>
    </source>
</reference>
<keyword evidence="2" id="KW-1185">Reference proteome</keyword>
<dbReference type="RefSeq" id="WP_075399323.1">
    <property type="nucleotide sequence ID" value="NZ_MSDU01000038.1"/>
</dbReference>
<protein>
    <recommendedName>
        <fullName evidence="3">YneQ</fullName>
    </recommendedName>
</protein>
<dbReference type="OrthoDB" id="2361368at2"/>